<evidence type="ECO:0000256" key="4">
    <source>
        <dbReference type="ARBA" id="ARBA00023172"/>
    </source>
</evidence>
<gene>
    <name evidence="6" type="primary">ruvA</name>
    <name evidence="8" type="ORF">US42_C0018G0034</name>
</gene>
<dbReference type="GO" id="GO:0009378">
    <property type="term" value="F:four-way junction helicase activity"/>
    <property type="evidence" value="ECO:0007669"/>
    <property type="project" value="InterPro"/>
</dbReference>
<keyword evidence="3 6" id="KW-0238">DNA-binding</keyword>
<comment type="caution">
    <text evidence="6">Lacks conserved residue(s) required for the propagation of feature annotation.</text>
</comment>
<dbReference type="Pfam" id="PF01330">
    <property type="entry name" value="RuvA_N"/>
    <property type="match status" value="1"/>
</dbReference>
<reference evidence="8 9" key="1">
    <citation type="journal article" date="2015" name="Nature">
        <title>rRNA introns, odd ribosomes, and small enigmatic genomes across a large radiation of phyla.</title>
        <authorList>
            <person name="Brown C.T."/>
            <person name="Hug L.A."/>
            <person name="Thomas B.C."/>
            <person name="Sharon I."/>
            <person name="Castelle C.J."/>
            <person name="Singh A."/>
            <person name="Wilkins M.J."/>
            <person name="Williams K.H."/>
            <person name="Banfield J.F."/>
        </authorList>
    </citation>
    <scope>NUCLEOTIDE SEQUENCE [LARGE SCALE GENOMIC DNA]</scope>
</reference>
<keyword evidence="8" id="KW-0347">Helicase</keyword>
<dbReference type="GO" id="GO:0048476">
    <property type="term" value="C:Holliday junction resolvase complex"/>
    <property type="evidence" value="ECO:0007669"/>
    <property type="project" value="UniProtKB-UniRule"/>
</dbReference>
<keyword evidence="8" id="KW-0547">Nucleotide-binding</keyword>
<dbReference type="Gene3D" id="2.40.50.140">
    <property type="entry name" value="Nucleic acid-binding proteins"/>
    <property type="match status" value="1"/>
</dbReference>
<keyword evidence="8" id="KW-0378">Hydrolase</keyword>
<dbReference type="PATRIC" id="fig|1619046.3.peg.996"/>
<evidence type="ECO:0000313" key="9">
    <source>
        <dbReference type="Proteomes" id="UP000034849"/>
    </source>
</evidence>
<organism evidence="8 9">
    <name type="scientific">Candidatus Magasanikbacteria bacterium GW2011_GWC2_37_14</name>
    <dbReference type="NCBI Taxonomy" id="1619046"/>
    <lineage>
        <taxon>Bacteria</taxon>
        <taxon>Candidatus Magasanikiibacteriota</taxon>
    </lineage>
</organism>
<dbReference type="Proteomes" id="UP000034849">
    <property type="component" value="Unassembled WGS sequence"/>
</dbReference>
<dbReference type="SUPFAM" id="SSF50249">
    <property type="entry name" value="Nucleic acid-binding proteins"/>
    <property type="match status" value="1"/>
</dbReference>
<dbReference type="EMBL" id="LBSX01000018">
    <property type="protein sequence ID" value="KKQ26960.1"/>
    <property type="molecule type" value="Genomic_DNA"/>
</dbReference>
<dbReference type="Gene3D" id="1.10.150.20">
    <property type="entry name" value="5' to 3' exonuclease, C-terminal subdomain"/>
    <property type="match status" value="1"/>
</dbReference>
<dbReference type="SMART" id="SM00278">
    <property type="entry name" value="HhH1"/>
    <property type="match status" value="2"/>
</dbReference>
<dbReference type="InterPro" id="IPR011114">
    <property type="entry name" value="RuvA_C"/>
</dbReference>
<dbReference type="InterPro" id="IPR013849">
    <property type="entry name" value="DNA_helicase_Holl-junc_RuvA_I"/>
</dbReference>
<dbReference type="GO" id="GO:0009379">
    <property type="term" value="C:Holliday junction helicase complex"/>
    <property type="evidence" value="ECO:0007669"/>
    <property type="project" value="InterPro"/>
</dbReference>
<dbReference type="GO" id="GO:0005737">
    <property type="term" value="C:cytoplasm"/>
    <property type="evidence" value="ECO:0007669"/>
    <property type="project" value="UniProtKB-SubCell"/>
</dbReference>
<comment type="domain">
    <text evidence="6">Has three domains with a flexible linker between the domains II and III and assumes an 'L' shape. Domain III is highly mobile and contacts RuvB.</text>
</comment>
<name>A0A0G0GLC8_9BACT</name>
<dbReference type="SUPFAM" id="SSF46929">
    <property type="entry name" value="DNA helicase RuvA subunit, C-terminal domain"/>
    <property type="match status" value="1"/>
</dbReference>
<dbReference type="AlphaFoldDB" id="A0A0G0GLC8"/>
<dbReference type="Pfam" id="PF14520">
    <property type="entry name" value="HHH_5"/>
    <property type="match status" value="1"/>
</dbReference>
<dbReference type="InterPro" id="IPR000085">
    <property type="entry name" value="RuvA"/>
</dbReference>
<evidence type="ECO:0000256" key="6">
    <source>
        <dbReference type="HAMAP-Rule" id="MF_00031"/>
    </source>
</evidence>
<dbReference type="SUPFAM" id="SSF47781">
    <property type="entry name" value="RuvA domain 2-like"/>
    <property type="match status" value="1"/>
</dbReference>
<protein>
    <recommendedName>
        <fullName evidence="6">Holliday junction branch migration complex subunit RuvA</fullName>
    </recommendedName>
</protein>
<comment type="similarity">
    <text evidence="6">Belongs to the RuvA family.</text>
</comment>
<keyword evidence="1 6" id="KW-0963">Cytoplasm</keyword>
<comment type="subunit">
    <text evidence="6">Homotetramer. Forms an RuvA(8)-RuvB(12)-Holliday junction (HJ) complex. HJ DNA is sandwiched between 2 RuvA tetramers; dsDNA enters through RuvA and exits via RuvB. An RuvB hexamer assembles on each DNA strand where it exits the tetramer. Each RuvB hexamer is contacted by two RuvA subunits (via domain III) on 2 adjacent RuvB subunits; this complex drives branch migration. In the full resolvosome a probable DNA-RuvA(4)-RuvB(12)-RuvC(2) complex forms which resolves the HJ.</text>
</comment>
<dbReference type="InterPro" id="IPR010994">
    <property type="entry name" value="RuvA_2-like"/>
</dbReference>
<sequence>MISFLIGKIINKENNKICVLTASGVGYEINLPTFLFLELKNNQEVQIPVYLAVRENSQDLYGFKDLAQKDLFLKFLDVNGIGPKSALHLLSLGTVAEISGAIARGDVEYLTKVSGVGKKTAERIVVELKNKVSALGGSASGGQSSELAGTALGEVVDALVSLGYSKEEARETVKSLDSKDKTSEELLKLAFKVLSK</sequence>
<evidence type="ECO:0000256" key="5">
    <source>
        <dbReference type="ARBA" id="ARBA00023204"/>
    </source>
</evidence>
<dbReference type="GO" id="GO:0006281">
    <property type="term" value="P:DNA repair"/>
    <property type="evidence" value="ECO:0007669"/>
    <property type="project" value="UniProtKB-UniRule"/>
</dbReference>
<dbReference type="GO" id="GO:0000400">
    <property type="term" value="F:four-way junction DNA binding"/>
    <property type="evidence" value="ECO:0007669"/>
    <property type="project" value="UniProtKB-UniRule"/>
</dbReference>
<dbReference type="CDD" id="cd14332">
    <property type="entry name" value="UBA_RuvA_C"/>
    <property type="match status" value="1"/>
</dbReference>
<dbReference type="Gene3D" id="1.10.8.10">
    <property type="entry name" value="DNA helicase RuvA subunit, C-terminal domain"/>
    <property type="match status" value="1"/>
</dbReference>
<comment type="subcellular location">
    <subcellularLocation>
        <location evidence="6">Cytoplasm</location>
    </subcellularLocation>
</comment>
<keyword evidence="8" id="KW-0067">ATP-binding</keyword>
<keyword evidence="5 6" id="KW-0234">DNA repair</keyword>
<keyword evidence="4 6" id="KW-0233">DNA recombination</keyword>
<dbReference type="Pfam" id="PF07499">
    <property type="entry name" value="RuvA_C"/>
    <property type="match status" value="1"/>
</dbReference>
<feature type="region of interest" description="Domain III" evidence="6">
    <location>
        <begin position="147"/>
        <end position="196"/>
    </location>
</feature>
<dbReference type="STRING" id="1619046.US42_C0018G0034"/>
<dbReference type="InterPro" id="IPR012340">
    <property type="entry name" value="NA-bd_OB-fold"/>
</dbReference>
<dbReference type="NCBIfam" id="TIGR00084">
    <property type="entry name" value="ruvA"/>
    <property type="match status" value="1"/>
</dbReference>
<evidence type="ECO:0000256" key="3">
    <source>
        <dbReference type="ARBA" id="ARBA00023125"/>
    </source>
</evidence>
<feature type="region of interest" description="Domain I" evidence="6">
    <location>
        <begin position="1"/>
        <end position="64"/>
    </location>
</feature>
<dbReference type="InterPro" id="IPR003583">
    <property type="entry name" value="Hlx-hairpin-Hlx_DNA-bd_motif"/>
</dbReference>
<dbReference type="GO" id="GO:0006310">
    <property type="term" value="P:DNA recombination"/>
    <property type="evidence" value="ECO:0007669"/>
    <property type="project" value="UniProtKB-UniRule"/>
</dbReference>
<comment type="function">
    <text evidence="6">The RuvA-RuvB-RuvC complex processes Holliday junction (HJ) DNA during genetic recombination and DNA repair, while the RuvA-RuvB complex plays an important role in the rescue of blocked DNA replication forks via replication fork reversal (RFR). RuvA specifically binds to HJ cruciform DNA, conferring on it an open structure. The RuvB hexamer acts as an ATP-dependent pump, pulling dsDNA into and through the RuvAB complex. HJ branch migration allows RuvC to scan DNA until it finds its consensus sequence, where it cleaves and resolves the cruciform DNA.</text>
</comment>
<feature type="domain" description="Helix-hairpin-helix DNA-binding motif class 1" evidence="7">
    <location>
        <begin position="108"/>
        <end position="127"/>
    </location>
</feature>
<dbReference type="InterPro" id="IPR036267">
    <property type="entry name" value="RuvA_C_sf"/>
</dbReference>
<comment type="caution">
    <text evidence="8">The sequence shown here is derived from an EMBL/GenBank/DDBJ whole genome shotgun (WGS) entry which is preliminary data.</text>
</comment>
<keyword evidence="2 6" id="KW-0227">DNA damage</keyword>
<accession>A0A0G0GLC8</accession>
<evidence type="ECO:0000259" key="7">
    <source>
        <dbReference type="SMART" id="SM00278"/>
    </source>
</evidence>
<dbReference type="HAMAP" id="MF_00031">
    <property type="entry name" value="DNA_HJ_migration_RuvA"/>
    <property type="match status" value="1"/>
</dbReference>
<dbReference type="GO" id="GO:0005524">
    <property type="term" value="F:ATP binding"/>
    <property type="evidence" value="ECO:0007669"/>
    <property type="project" value="InterPro"/>
</dbReference>
<feature type="domain" description="Helix-hairpin-helix DNA-binding motif class 1" evidence="7">
    <location>
        <begin position="73"/>
        <end position="92"/>
    </location>
</feature>
<evidence type="ECO:0000313" key="8">
    <source>
        <dbReference type="EMBL" id="KKQ26960.1"/>
    </source>
</evidence>
<evidence type="ECO:0000256" key="1">
    <source>
        <dbReference type="ARBA" id="ARBA00022490"/>
    </source>
</evidence>
<evidence type="ECO:0000256" key="2">
    <source>
        <dbReference type="ARBA" id="ARBA00022763"/>
    </source>
</evidence>
<proteinExistence type="inferred from homology"/>